<dbReference type="InterPro" id="IPR029903">
    <property type="entry name" value="RmlD-like-bd"/>
</dbReference>
<dbReference type="SUPFAM" id="SSF51735">
    <property type="entry name" value="NAD(P)-binding Rossmann-fold domains"/>
    <property type="match status" value="1"/>
</dbReference>
<accession>A0ABR7Y924</accession>
<organism evidence="8 9">
    <name type="scientific">Sphingobacterium arenae</name>
    <dbReference type="NCBI Taxonomy" id="1280598"/>
    <lineage>
        <taxon>Bacteria</taxon>
        <taxon>Pseudomonadati</taxon>
        <taxon>Bacteroidota</taxon>
        <taxon>Sphingobacteriia</taxon>
        <taxon>Sphingobacteriales</taxon>
        <taxon>Sphingobacteriaceae</taxon>
        <taxon>Sphingobacterium</taxon>
    </lineage>
</organism>
<dbReference type="PANTHER" id="PTHR10491:SF4">
    <property type="entry name" value="METHIONINE ADENOSYLTRANSFERASE 2 SUBUNIT BETA"/>
    <property type="match status" value="1"/>
</dbReference>
<reference evidence="8 9" key="1">
    <citation type="submission" date="2020-08" db="EMBL/GenBank/DDBJ databases">
        <title>Sphingobacterium sp. DN00404 isolated from aquaculture water.</title>
        <authorList>
            <person name="Zhang M."/>
        </authorList>
    </citation>
    <scope>NUCLEOTIDE SEQUENCE [LARGE SCALE GENOMIC DNA]</scope>
    <source>
        <strain evidence="8 9">KCTC 32294</strain>
    </source>
</reference>
<gene>
    <name evidence="8" type="primary">rfbD</name>
    <name evidence="8" type="ORF">H8B17_19620</name>
</gene>
<evidence type="ECO:0000256" key="4">
    <source>
        <dbReference type="ARBA" id="ARBA00017099"/>
    </source>
</evidence>
<dbReference type="Gene3D" id="3.90.25.10">
    <property type="entry name" value="UDP-galactose 4-epimerase, domain 1"/>
    <property type="match status" value="1"/>
</dbReference>
<evidence type="ECO:0000256" key="1">
    <source>
        <dbReference type="ARBA" id="ARBA00004781"/>
    </source>
</evidence>
<comment type="pathway">
    <text evidence="1 6">Carbohydrate biosynthesis; dTDP-L-rhamnose biosynthesis.</text>
</comment>
<dbReference type="CDD" id="cd05254">
    <property type="entry name" value="dTDP_HR_like_SDR_e"/>
    <property type="match status" value="1"/>
</dbReference>
<dbReference type="NCBIfam" id="TIGR01214">
    <property type="entry name" value="rmlD"/>
    <property type="match status" value="1"/>
</dbReference>
<dbReference type="EC" id="1.1.1.133" evidence="3 6"/>
<proteinExistence type="inferred from homology"/>
<dbReference type="PANTHER" id="PTHR10491">
    <property type="entry name" value="DTDP-4-DEHYDRORHAMNOSE REDUCTASE"/>
    <property type="match status" value="1"/>
</dbReference>
<comment type="catalytic activity">
    <reaction evidence="5">
        <text>dTDP-beta-L-rhamnose + NADP(+) = dTDP-4-dehydro-beta-L-rhamnose + NADPH + H(+)</text>
        <dbReference type="Rhea" id="RHEA:21796"/>
        <dbReference type="ChEBI" id="CHEBI:15378"/>
        <dbReference type="ChEBI" id="CHEBI:57510"/>
        <dbReference type="ChEBI" id="CHEBI:57783"/>
        <dbReference type="ChEBI" id="CHEBI:58349"/>
        <dbReference type="ChEBI" id="CHEBI:62830"/>
        <dbReference type="EC" id="1.1.1.133"/>
    </reaction>
</comment>
<evidence type="ECO:0000259" key="7">
    <source>
        <dbReference type="Pfam" id="PF04321"/>
    </source>
</evidence>
<evidence type="ECO:0000256" key="5">
    <source>
        <dbReference type="ARBA" id="ARBA00048200"/>
    </source>
</evidence>
<sequence>MQDNQETTHTESRTTRHRPRILITGSNGQLGSELKKLLRNEEAFETFFLDRKQLPLEQTLIIHDILGMYEPDIIIHAAAYTAVDKAESEPELAHAINHLATEEIAQYCRLHGAKLLAISTDYVFDGHSSEPLTEDAATAPLNVYGLTKWKGEQAIQKWAPESIIIRTAWVYSTYGNNFVKTMIRLLQEREELSVVHDQIGSPTYARDLAKAIVDILKAGEWHPGIYHYSNEGQLSWYDFAITIRDLIGATCQITPILTSQYPTPAKRPAYSLLDKSKIKRTFNVQVPFWLDSLTEMIALENQEVSDN</sequence>
<feature type="domain" description="RmlD-like substrate binding" evidence="7">
    <location>
        <begin position="20"/>
        <end position="298"/>
    </location>
</feature>
<evidence type="ECO:0000313" key="8">
    <source>
        <dbReference type="EMBL" id="MBD1427795.1"/>
    </source>
</evidence>
<keyword evidence="9" id="KW-1185">Reference proteome</keyword>
<evidence type="ECO:0000256" key="2">
    <source>
        <dbReference type="ARBA" id="ARBA00010944"/>
    </source>
</evidence>
<comment type="caution">
    <text evidence="8">The sequence shown here is derived from an EMBL/GenBank/DDBJ whole genome shotgun (WGS) entry which is preliminary data.</text>
</comment>
<dbReference type="InterPro" id="IPR005913">
    <property type="entry name" value="dTDP_dehydrorham_reduct"/>
</dbReference>
<dbReference type="GO" id="GO:0008831">
    <property type="term" value="F:dTDP-4-dehydrorhamnose reductase activity"/>
    <property type="evidence" value="ECO:0007669"/>
    <property type="project" value="UniProtKB-EC"/>
</dbReference>
<dbReference type="EMBL" id="JACNYK010000008">
    <property type="protein sequence ID" value="MBD1427795.1"/>
    <property type="molecule type" value="Genomic_DNA"/>
</dbReference>
<keyword evidence="6" id="KW-0521">NADP</keyword>
<dbReference type="Proteomes" id="UP000606494">
    <property type="component" value="Unassembled WGS sequence"/>
</dbReference>
<comment type="similarity">
    <text evidence="2 6">Belongs to the dTDP-4-dehydrorhamnose reductase family.</text>
</comment>
<dbReference type="Gene3D" id="3.40.50.720">
    <property type="entry name" value="NAD(P)-binding Rossmann-like Domain"/>
    <property type="match status" value="1"/>
</dbReference>
<dbReference type="Pfam" id="PF04321">
    <property type="entry name" value="RmlD_sub_bind"/>
    <property type="match status" value="1"/>
</dbReference>
<evidence type="ECO:0000256" key="3">
    <source>
        <dbReference type="ARBA" id="ARBA00012929"/>
    </source>
</evidence>
<evidence type="ECO:0000256" key="6">
    <source>
        <dbReference type="RuleBase" id="RU364082"/>
    </source>
</evidence>
<keyword evidence="6 8" id="KW-0560">Oxidoreductase</keyword>
<dbReference type="InterPro" id="IPR036291">
    <property type="entry name" value="NAD(P)-bd_dom_sf"/>
</dbReference>
<evidence type="ECO:0000313" key="9">
    <source>
        <dbReference type="Proteomes" id="UP000606494"/>
    </source>
</evidence>
<name>A0ABR7Y924_9SPHI</name>
<comment type="function">
    <text evidence="6">Catalyzes the reduction of dTDP-6-deoxy-L-lyxo-4-hexulose to yield dTDP-L-rhamnose.</text>
</comment>
<protein>
    <recommendedName>
        <fullName evidence="4 6">dTDP-4-dehydrorhamnose reductase</fullName>
        <ecNumber evidence="3 6">1.1.1.133</ecNumber>
    </recommendedName>
</protein>